<dbReference type="InterPro" id="IPR035907">
    <property type="entry name" value="Hppk_sf"/>
</dbReference>
<dbReference type="EMBL" id="CP046996">
    <property type="protein sequence ID" value="QGZ99395.1"/>
    <property type="molecule type" value="Genomic_DNA"/>
</dbReference>
<evidence type="ECO:0000256" key="3">
    <source>
        <dbReference type="ARBA" id="ARBA00013253"/>
    </source>
</evidence>
<dbReference type="GO" id="GO:0016301">
    <property type="term" value="F:kinase activity"/>
    <property type="evidence" value="ECO:0007669"/>
    <property type="project" value="UniProtKB-KW"/>
</dbReference>
<evidence type="ECO:0000256" key="4">
    <source>
        <dbReference type="ARBA" id="ARBA00022679"/>
    </source>
</evidence>
<dbReference type="GO" id="GO:0046656">
    <property type="term" value="P:folic acid biosynthetic process"/>
    <property type="evidence" value="ECO:0007669"/>
    <property type="project" value="UniProtKB-KW"/>
</dbReference>
<comment type="pathway">
    <text evidence="2">Cofactor biosynthesis; tetrahydrofolate biosynthesis; 2-amino-4-hydroxy-6-hydroxymethyl-7,8-dihydropteridine diphosphate from 7,8-dihydroneopterin triphosphate: step 4/4.</text>
</comment>
<feature type="domain" description="7,8-dihydro-6-hydroxymethylpterin-pyrophosphokinase" evidence="9">
    <location>
        <begin position="87"/>
        <end position="98"/>
    </location>
</feature>
<evidence type="ECO:0000256" key="6">
    <source>
        <dbReference type="ARBA" id="ARBA00022777"/>
    </source>
</evidence>
<dbReference type="Proteomes" id="UP000430508">
    <property type="component" value="Chromosome"/>
</dbReference>
<dbReference type="InterPro" id="IPR000550">
    <property type="entry name" value="Hppk"/>
</dbReference>
<dbReference type="PROSITE" id="PS00794">
    <property type="entry name" value="HPPK"/>
    <property type="match status" value="1"/>
</dbReference>
<evidence type="ECO:0000256" key="1">
    <source>
        <dbReference type="ARBA" id="ARBA00000198"/>
    </source>
</evidence>
<keyword evidence="5" id="KW-0547">Nucleotide-binding</keyword>
<name>A0A857DGN1_9FIRM</name>
<evidence type="ECO:0000256" key="5">
    <source>
        <dbReference type="ARBA" id="ARBA00022741"/>
    </source>
</evidence>
<evidence type="ECO:0000259" key="9">
    <source>
        <dbReference type="PROSITE" id="PS00794"/>
    </source>
</evidence>
<proteinExistence type="predicted"/>
<keyword evidence="7" id="KW-0067">ATP-binding</keyword>
<evidence type="ECO:0000256" key="8">
    <source>
        <dbReference type="ARBA" id="ARBA00022909"/>
    </source>
</evidence>
<reference evidence="10 11" key="1">
    <citation type="submission" date="2019-12" db="EMBL/GenBank/DDBJ databases">
        <title>Sequence classification of anaerobic respiratory reductive dehalogenases: First we see many, then we see few.</title>
        <authorList>
            <person name="Molenda O."/>
            <person name="Puentes Jacome L.A."/>
            <person name="Cao X."/>
            <person name="Nesbo C.L."/>
            <person name="Tang S."/>
            <person name="Morson N."/>
            <person name="Patron J."/>
            <person name="Lomheim L."/>
            <person name="Wishart D.S."/>
            <person name="Edwards E.A."/>
        </authorList>
    </citation>
    <scope>NUCLEOTIDE SEQUENCE [LARGE SCALE GENOMIC DNA]</scope>
    <source>
        <strain evidence="10 11">12DCA</strain>
    </source>
</reference>
<accession>A0A857DGN1</accession>
<dbReference type="Pfam" id="PF01288">
    <property type="entry name" value="HPPK"/>
    <property type="match status" value="1"/>
</dbReference>
<evidence type="ECO:0000313" key="10">
    <source>
        <dbReference type="EMBL" id="QGZ99395.1"/>
    </source>
</evidence>
<keyword evidence="8" id="KW-0289">Folate biosynthesis</keyword>
<dbReference type="PANTHER" id="PTHR43071:SF1">
    <property type="entry name" value="2-AMINO-4-HYDROXY-6-HYDROXYMETHYLDIHYDROPTERIDINE PYROPHOSPHOKINASE"/>
    <property type="match status" value="1"/>
</dbReference>
<keyword evidence="6 10" id="KW-0418">Kinase</keyword>
<evidence type="ECO:0000256" key="2">
    <source>
        <dbReference type="ARBA" id="ARBA00005051"/>
    </source>
</evidence>
<dbReference type="RefSeq" id="WP_019224809.1">
    <property type="nucleotide sequence ID" value="NZ_CP046996.1"/>
</dbReference>
<evidence type="ECO:0000313" key="11">
    <source>
        <dbReference type="Proteomes" id="UP000430508"/>
    </source>
</evidence>
<gene>
    <name evidence="10" type="primary">folK</name>
    <name evidence="10" type="ORF">GQ588_01255</name>
</gene>
<evidence type="ECO:0000256" key="7">
    <source>
        <dbReference type="ARBA" id="ARBA00022840"/>
    </source>
</evidence>
<dbReference type="EC" id="2.7.6.3" evidence="3"/>
<dbReference type="GO" id="GO:0003848">
    <property type="term" value="F:2-amino-4-hydroxy-6-hydroxymethyldihydropteridine diphosphokinase activity"/>
    <property type="evidence" value="ECO:0007669"/>
    <property type="project" value="UniProtKB-EC"/>
</dbReference>
<dbReference type="Gene3D" id="3.30.70.560">
    <property type="entry name" value="7,8-Dihydro-6-hydroxymethylpterin-pyrophosphokinase HPPK"/>
    <property type="match status" value="1"/>
</dbReference>
<dbReference type="NCBIfam" id="TIGR01498">
    <property type="entry name" value="folK"/>
    <property type="match status" value="1"/>
</dbReference>
<dbReference type="AlphaFoldDB" id="A0A857DGN1"/>
<dbReference type="PANTHER" id="PTHR43071">
    <property type="entry name" value="2-AMINO-4-HYDROXY-6-HYDROXYMETHYLDIHYDROPTERIDINE PYROPHOSPHOKINASE"/>
    <property type="match status" value="1"/>
</dbReference>
<dbReference type="GO" id="GO:0046654">
    <property type="term" value="P:tetrahydrofolate biosynthetic process"/>
    <property type="evidence" value="ECO:0007669"/>
    <property type="project" value="UniProtKB-UniPathway"/>
</dbReference>
<keyword evidence="4 10" id="KW-0808">Transferase</keyword>
<dbReference type="GO" id="GO:0005524">
    <property type="term" value="F:ATP binding"/>
    <property type="evidence" value="ECO:0007669"/>
    <property type="project" value="UniProtKB-KW"/>
</dbReference>
<comment type="catalytic activity">
    <reaction evidence="1">
        <text>6-hydroxymethyl-7,8-dihydropterin + ATP = (7,8-dihydropterin-6-yl)methyl diphosphate + AMP + H(+)</text>
        <dbReference type="Rhea" id="RHEA:11412"/>
        <dbReference type="ChEBI" id="CHEBI:15378"/>
        <dbReference type="ChEBI" id="CHEBI:30616"/>
        <dbReference type="ChEBI" id="CHEBI:44841"/>
        <dbReference type="ChEBI" id="CHEBI:72950"/>
        <dbReference type="ChEBI" id="CHEBI:456215"/>
        <dbReference type="EC" id="2.7.6.3"/>
    </reaction>
</comment>
<organism evidence="10 11">
    <name type="scientific">Dehalobacter restrictus</name>
    <dbReference type="NCBI Taxonomy" id="55583"/>
    <lineage>
        <taxon>Bacteria</taxon>
        <taxon>Bacillati</taxon>
        <taxon>Bacillota</taxon>
        <taxon>Clostridia</taxon>
        <taxon>Eubacteriales</taxon>
        <taxon>Desulfitobacteriaceae</taxon>
        <taxon>Dehalobacter</taxon>
    </lineage>
</organism>
<dbReference type="SUPFAM" id="SSF55083">
    <property type="entry name" value="6-hydroxymethyl-7,8-dihydropterin pyrophosphokinase, HPPK"/>
    <property type="match status" value="1"/>
</dbReference>
<dbReference type="CDD" id="cd00483">
    <property type="entry name" value="HPPK"/>
    <property type="match status" value="1"/>
</dbReference>
<sequence>MRAFLSLGSNEGDRKEYLDRALNMLMDTSGIMIQRISSLYETEPWGNVDQSPFLNMAIGIETELDPYELLEVCQQIETSLGRKRLTHWGPRTIDIDILSYQDYVIQTEKLTIPHPFMEQREFVLAPLREISPDYILQSGRVIGTVQGEGLIKKITKI</sequence>
<dbReference type="UniPathway" id="UPA00077">
    <property type="reaction ID" value="UER00155"/>
</dbReference>
<protein>
    <recommendedName>
        <fullName evidence="3">2-amino-4-hydroxy-6-hydroxymethyldihydropteridine diphosphokinase</fullName>
        <ecNumber evidence="3">2.7.6.3</ecNumber>
    </recommendedName>
</protein>